<comment type="caution">
    <text evidence="12">The sequence shown here is derived from an EMBL/GenBank/DDBJ whole genome shotgun (WGS) entry which is preliminary data.</text>
</comment>
<evidence type="ECO:0000313" key="12">
    <source>
        <dbReference type="EMBL" id="KKN98095.1"/>
    </source>
</evidence>
<dbReference type="AlphaFoldDB" id="A0A0F9UYP0"/>
<dbReference type="NCBIfam" id="TIGR00694">
    <property type="entry name" value="thiM"/>
    <property type="match status" value="1"/>
</dbReference>
<comment type="cofactor">
    <cofactor evidence="2">
        <name>Mg(2+)</name>
        <dbReference type="ChEBI" id="CHEBI:18420"/>
    </cofactor>
</comment>
<dbReference type="GO" id="GO:0009229">
    <property type="term" value="P:thiamine diphosphate biosynthetic process"/>
    <property type="evidence" value="ECO:0007669"/>
    <property type="project" value="UniProtKB-UniPathway"/>
</dbReference>
<dbReference type="EMBL" id="LAZR01000053">
    <property type="protein sequence ID" value="KKN98095.1"/>
    <property type="molecule type" value="Genomic_DNA"/>
</dbReference>
<proteinExistence type="inferred from homology"/>
<dbReference type="HAMAP" id="MF_00228">
    <property type="entry name" value="Thz_kinase"/>
    <property type="match status" value="1"/>
</dbReference>
<keyword evidence="5" id="KW-0808">Transferase</keyword>
<keyword evidence="7" id="KW-0547">Nucleotide-binding</keyword>
<gene>
    <name evidence="12" type="ORF">LCGC14_0149560</name>
</gene>
<evidence type="ECO:0000256" key="7">
    <source>
        <dbReference type="ARBA" id="ARBA00022741"/>
    </source>
</evidence>
<dbReference type="PIRSF" id="PIRSF000513">
    <property type="entry name" value="Thz_kinase"/>
    <property type="match status" value="1"/>
</dbReference>
<evidence type="ECO:0000256" key="9">
    <source>
        <dbReference type="ARBA" id="ARBA00022840"/>
    </source>
</evidence>
<dbReference type="EC" id="2.7.1.50" evidence="4"/>
<evidence type="ECO:0000256" key="6">
    <source>
        <dbReference type="ARBA" id="ARBA00022723"/>
    </source>
</evidence>
<reference evidence="12" key="1">
    <citation type="journal article" date="2015" name="Nature">
        <title>Complex archaea that bridge the gap between prokaryotes and eukaryotes.</title>
        <authorList>
            <person name="Spang A."/>
            <person name="Saw J.H."/>
            <person name="Jorgensen S.L."/>
            <person name="Zaremba-Niedzwiedzka K."/>
            <person name="Martijn J."/>
            <person name="Lind A.E."/>
            <person name="van Eijk R."/>
            <person name="Schleper C."/>
            <person name="Guy L."/>
            <person name="Ettema T.J."/>
        </authorList>
    </citation>
    <scope>NUCLEOTIDE SEQUENCE</scope>
</reference>
<comment type="pathway">
    <text evidence="3">Cofactor biosynthesis; thiamine diphosphate biosynthesis; 4-methyl-5-(2-phosphoethyl)-thiazole from 5-(2-hydroxyethyl)-4-methylthiazole: step 1/1.</text>
</comment>
<protein>
    <recommendedName>
        <fullName evidence="4">hydroxyethylthiazole kinase</fullName>
        <ecNumber evidence="4">2.7.1.50</ecNumber>
    </recommendedName>
</protein>
<dbReference type="GO" id="GO:0000287">
    <property type="term" value="F:magnesium ion binding"/>
    <property type="evidence" value="ECO:0007669"/>
    <property type="project" value="InterPro"/>
</dbReference>
<organism evidence="12">
    <name type="scientific">marine sediment metagenome</name>
    <dbReference type="NCBI Taxonomy" id="412755"/>
    <lineage>
        <taxon>unclassified sequences</taxon>
        <taxon>metagenomes</taxon>
        <taxon>ecological metagenomes</taxon>
    </lineage>
</organism>
<evidence type="ECO:0000256" key="10">
    <source>
        <dbReference type="ARBA" id="ARBA00022842"/>
    </source>
</evidence>
<dbReference type="InterPro" id="IPR000417">
    <property type="entry name" value="Hyethyz_kinase"/>
</dbReference>
<sequence length="269" mass="27814">MPLSPLGDYLQTLRVETPLVHCITNYVAMNSTANVLLATGASPAMLHAPEEVAEFTAIAAGLSVNIGTISSHWANAMLMATKTAEEHGIPWVLDPVAVGATRYRQTLCTQLLATKPSVIRGNASEILTLNGLANPGRGVDSTAATDQAIEAAIALAQQHGCIVAMTGESDWVTDGQQHYRIHGGHPLMPRVTTLGCGLSALVAAFAAANPEAPLGATAAALACFAVAGERAGEIAPGPGSFQVALLDALYQLTPADLTTYAQLETLHAD</sequence>
<keyword evidence="10" id="KW-0460">Magnesium</keyword>
<keyword evidence="11" id="KW-0784">Thiamine biosynthesis</keyword>
<dbReference type="NCBIfam" id="NF006830">
    <property type="entry name" value="PRK09355.1"/>
    <property type="match status" value="1"/>
</dbReference>
<name>A0A0F9UYP0_9ZZZZ</name>
<evidence type="ECO:0000256" key="3">
    <source>
        <dbReference type="ARBA" id="ARBA00004868"/>
    </source>
</evidence>
<dbReference type="GO" id="GO:0004417">
    <property type="term" value="F:hydroxyethylthiazole kinase activity"/>
    <property type="evidence" value="ECO:0007669"/>
    <property type="project" value="UniProtKB-EC"/>
</dbReference>
<evidence type="ECO:0000256" key="4">
    <source>
        <dbReference type="ARBA" id="ARBA00012129"/>
    </source>
</evidence>
<dbReference type="Pfam" id="PF02110">
    <property type="entry name" value="HK"/>
    <property type="match status" value="1"/>
</dbReference>
<dbReference type="InterPro" id="IPR029056">
    <property type="entry name" value="Ribokinase-like"/>
</dbReference>
<keyword evidence="9" id="KW-0067">ATP-binding</keyword>
<dbReference type="Gene3D" id="3.40.1190.20">
    <property type="match status" value="1"/>
</dbReference>
<dbReference type="SUPFAM" id="SSF53613">
    <property type="entry name" value="Ribokinase-like"/>
    <property type="match status" value="1"/>
</dbReference>
<evidence type="ECO:0000256" key="1">
    <source>
        <dbReference type="ARBA" id="ARBA00001771"/>
    </source>
</evidence>
<evidence type="ECO:0000256" key="8">
    <source>
        <dbReference type="ARBA" id="ARBA00022777"/>
    </source>
</evidence>
<accession>A0A0F9UYP0</accession>
<evidence type="ECO:0000256" key="2">
    <source>
        <dbReference type="ARBA" id="ARBA00001946"/>
    </source>
</evidence>
<dbReference type="CDD" id="cd01170">
    <property type="entry name" value="THZ_kinase"/>
    <property type="match status" value="1"/>
</dbReference>
<dbReference type="GO" id="GO:0009228">
    <property type="term" value="P:thiamine biosynthetic process"/>
    <property type="evidence" value="ECO:0007669"/>
    <property type="project" value="UniProtKB-KW"/>
</dbReference>
<comment type="catalytic activity">
    <reaction evidence="1">
        <text>5-(2-hydroxyethyl)-4-methylthiazole + ATP = 4-methyl-5-(2-phosphooxyethyl)-thiazole + ADP + H(+)</text>
        <dbReference type="Rhea" id="RHEA:24212"/>
        <dbReference type="ChEBI" id="CHEBI:15378"/>
        <dbReference type="ChEBI" id="CHEBI:17957"/>
        <dbReference type="ChEBI" id="CHEBI:30616"/>
        <dbReference type="ChEBI" id="CHEBI:58296"/>
        <dbReference type="ChEBI" id="CHEBI:456216"/>
        <dbReference type="EC" id="2.7.1.50"/>
    </reaction>
</comment>
<keyword evidence="8" id="KW-0418">Kinase</keyword>
<dbReference type="PRINTS" id="PR01099">
    <property type="entry name" value="HYETHTZKNASE"/>
</dbReference>
<evidence type="ECO:0000256" key="11">
    <source>
        <dbReference type="ARBA" id="ARBA00022977"/>
    </source>
</evidence>
<dbReference type="UniPathway" id="UPA00060">
    <property type="reaction ID" value="UER00139"/>
</dbReference>
<keyword evidence="6" id="KW-0479">Metal-binding</keyword>
<evidence type="ECO:0000256" key="5">
    <source>
        <dbReference type="ARBA" id="ARBA00022679"/>
    </source>
</evidence>
<dbReference type="GO" id="GO:0005524">
    <property type="term" value="F:ATP binding"/>
    <property type="evidence" value="ECO:0007669"/>
    <property type="project" value="UniProtKB-KW"/>
</dbReference>